<dbReference type="RefSeq" id="WP_274924270.1">
    <property type="nucleotide sequence ID" value="NZ_JAKELO010000002.1"/>
</dbReference>
<dbReference type="InterPro" id="IPR018391">
    <property type="entry name" value="PQQ_b-propeller_rpt"/>
</dbReference>
<dbReference type="InterPro" id="IPR022409">
    <property type="entry name" value="PKD/Chitinase_dom"/>
</dbReference>
<dbReference type="Gene3D" id="2.60.40.10">
    <property type="entry name" value="Immunoglobulins"/>
    <property type="match status" value="10"/>
</dbReference>
<accession>A0A9Q4KRZ2</accession>
<dbReference type="InterPro" id="IPR050865">
    <property type="entry name" value="BEACH_Domain"/>
</dbReference>
<feature type="domain" description="PKD" evidence="1">
    <location>
        <begin position="1939"/>
        <end position="1990"/>
    </location>
</feature>
<dbReference type="InterPro" id="IPR011044">
    <property type="entry name" value="Quino_amine_DH_bsu"/>
</dbReference>
<evidence type="ECO:0000259" key="2">
    <source>
        <dbReference type="PROSITE" id="PS50268"/>
    </source>
</evidence>
<dbReference type="SMART" id="SM00089">
    <property type="entry name" value="PKD"/>
    <property type="match status" value="4"/>
</dbReference>
<proteinExistence type="predicted"/>
<dbReference type="InterPro" id="IPR002126">
    <property type="entry name" value="Cadherin-like_dom"/>
</dbReference>
<feature type="domain" description="Ig-like" evidence="3">
    <location>
        <begin position="1645"/>
        <end position="1723"/>
    </location>
</feature>
<dbReference type="InterPro" id="IPR007110">
    <property type="entry name" value="Ig-like_dom"/>
</dbReference>
<name>A0A9Q4KRZ2_9EURY</name>
<dbReference type="Pfam" id="PF17963">
    <property type="entry name" value="Big_9"/>
    <property type="match status" value="1"/>
</dbReference>
<dbReference type="InterPro" id="IPR000601">
    <property type="entry name" value="PKD_dom"/>
</dbReference>
<dbReference type="GO" id="GO:0007156">
    <property type="term" value="P:homophilic cell adhesion via plasma membrane adhesion molecules"/>
    <property type="evidence" value="ECO:0007669"/>
    <property type="project" value="InterPro"/>
</dbReference>
<dbReference type="InterPro" id="IPR013783">
    <property type="entry name" value="Ig-like_fold"/>
</dbReference>
<dbReference type="SUPFAM" id="SSF69322">
    <property type="entry name" value="Tricorn protease domain 2"/>
    <property type="match status" value="1"/>
</dbReference>
<dbReference type="InterPro" id="IPR015943">
    <property type="entry name" value="WD40/YVTN_repeat-like_dom_sf"/>
</dbReference>
<feature type="domain" description="PKD" evidence="1">
    <location>
        <begin position="1645"/>
        <end position="1726"/>
    </location>
</feature>
<dbReference type="InterPro" id="IPR015919">
    <property type="entry name" value="Cadherin-like_sf"/>
</dbReference>
<dbReference type="Pfam" id="PF05345">
    <property type="entry name" value="He_PIG"/>
    <property type="match status" value="4"/>
</dbReference>
<dbReference type="InterPro" id="IPR001680">
    <property type="entry name" value="WD40_rpt"/>
</dbReference>
<dbReference type="SUPFAM" id="SSF50969">
    <property type="entry name" value="YVTN repeat-like/Quinoprotein amine dehydrogenase"/>
    <property type="match status" value="1"/>
</dbReference>
<dbReference type="InterPro" id="IPR035986">
    <property type="entry name" value="PKD_dom_sf"/>
</dbReference>
<protein>
    <submittedName>
        <fullName evidence="4">PKD domain-containing protein</fullName>
    </submittedName>
</protein>
<dbReference type="Proteomes" id="UP001143747">
    <property type="component" value="Unassembled WGS sequence"/>
</dbReference>
<comment type="caution">
    <text evidence="4">The sequence shown here is derived from an EMBL/GenBank/DDBJ whole genome shotgun (WGS) entry which is preliminary data.</text>
</comment>
<dbReference type="SUPFAM" id="SSF50998">
    <property type="entry name" value="Quinoprotein alcohol dehydrogenase-like"/>
    <property type="match status" value="1"/>
</dbReference>
<dbReference type="PROSITE" id="PS50093">
    <property type="entry name" value="PKD"/>
    <property type="match status" value="2"/>
</dbReference>
<gene>
    <name evidence="4" type="ORF">L0665_03225</name>
</gene>
<dbReference type="PROSITE" id="PS50268">
    <property type="entry name" value="CADHERIN_2"/>
    <property type="match status" value="1"/>
</dbReference>
<evidence type="ECO:0000313" key="5">
    <source>
        <dbReference type="Proteomes" id="UP001143747"/>
    </source>
</evidence>
<dbReference type="SMART" id="SM00564">
    <property type="entry name" value="PQQ"/>
    <property type="match status" value="13"/>
</dbReference>
<dbReference type="PANTHER" id="PTHR13743">
    <property type="entry name" value="BEIGE/BEACH-RELATED"/>
    <property type="match status" value="1"/>
</dbReference>
<evidence type="ECO:0000313" key="4">
    <source>
        <dbReference type="EMBL" id="MDE4907622.1"/>
    </source>
</evidence>
<keyword evidence="5" id="KW-1185">Reference proteome</keyword>
<dbReference type="GO" id="GO:0005509">
    <property type="term" value="F:calcium ion binding"/>
    <property type="evidence" value="ECO:0007669"/>
    <property type="project" value="InterPro"/>
</dbReference>
<dbReference type="GO" id="GO:0016020">
    <property type="term" value="C:membrane"/>
    <property type="evidence" value="ECO:0007669"/>
    <property type="project" value="InterPro"/>
</dbReference>
<organism evidence="4 5">
    <name type="scientific">Methanogenium marinum</name>
    <dbReference type="NCBI Taxonomy" id="348610"/>
    <lineage>
        <taxon>Archaea</taxon>
        <taxon>Methanobacteriati</taxon>
        <taxon>Methanobacteriota</taxon>
        <taxon>Stenosarchaea group</taxon>
        <taxon>Methanomicrobia</taxon>
        <taxon>Methanomicrobiales</taxon>
        <taxon>Methanomicrobiaceae</taxon>
        <taxon>Methanogenium</taxon>
    </lineage>
</organism>
<dbReference type="SUPFAM" id="SSF49299">
    <property type="entry name" value="PKD domain"/>
    <property type="match status" value="3"/>
</dbReference>
<dbReference type="SUPFAM" id="SSF49313">
    <property type="entry name" value="Cadherin-like"/>
    <property type="match status" value="6"/>
</dbReference>
<dbReference type="InterPro" id="IPR002372">
    <property type="entry name" value="PQQ_rpt_dom"/>
</dbReference>
<feature type="domain" description="Cadherin" evidence="2">
    <location>
        <begin position="1610"/>
        <end position="1747"/>
    </location>
</feature>
<evidence type="ECO:0000259" key="1">
    <source>
        <dbReference type="PROSITE" id="PS50093"/>
    </source>
</evidence>
<dbReference type="InterPro" id="IPR011047">
    <property type="entry name" value="Quinoprotein_ADH-like_sf"/>
</dbReference>
<evidence type="ECO:0000259" key="3">
    <source>
        <dbReference type="PROSITE" id="PS50835"/>
    </source>
</evidence>
<dbReference type="EMBL" id="JAKELO010000002">
    <property type="protein sequence ID" value="MDE4907622.1"/>
    <property type="molecule type" value="Genomic_DNA"/>
</dbReference>
<sequence>MKDNFSIIIFGLLLICLFQGVNADDSFDNLIWCKDLGGNVYSVDLSGDGQYVGANTINTAYYFDSDGTKLWNFTNHKYDDLPYVTNQITLVTPSDDGQLVAVDGRYDLFVFDALGESLWNYSTFSTYYGYIKEPEFSRDGNSLVVAPSQREGDSLFKFDKDGNIIWSYECSQTEDDIFYALAISDDGEYIAAYCQNDYTVYFFDGDGTELWHNYPMHVYYEGISMSGDGEYIALSNLNTDLCIYAKNGTLLWKYRPHDVVRDRDCCYHVAVSHDGTHVIADSEYCLHYFDIQGNLLWEHQIGTLIGCSYVSASAISDDGQYVALGTGTGTVILLNRYGDVLWEYETGKTIRSNTGISFSNDGTKLAAASENGYVYLFDSDPVNLIPVIEPVGDQVVDENGNLQFSVVAKDLNGDLLDLTVSGLPSGATLSPTIDPATWIFNWTPMYDQSGSYNVHIDANDGKFTASVDIPITVNHVNRVPVLTSIGDKILQPGDSLEFFITATDPDGDSLTYNATNLPPGASFDPVTQKFTLTPVEKNKTYVQVHFEVSDGQLTDGENIDIVLISDHLAWCKDLGGNVYSVDLSGDGQYVGANTINTAYYFDSDGTKLWNFTNHKYDDLPYVPNQITLVTPSDDGQLVAVDGRYDLFVFDALGESLWNYSTFSTYYGYIKEPEFSRDGNSLVVAPSQREGDSLFKFDKDGNIIWSYECSQTEDDIFYALAISDDGEYIAAYCQNDYTVYFFDGDGTELWHNYPMYVYYEGISMSGDGEYIALSNLNTDLSIYAKNGTLLWKYRPHDVVRDRDCCYHVAVSHDGTHVIADGEYCLYYFDIQGNLLWEHQIGTFNGDSHVLSSAISDDGQYVAVGTSTGTVLLLNRYGDVLWEYETGKTIRSNTGISFSNDGTKLAAASENGYVYLFDSDPVNQIPVIEPVGDQVVDENGNLQFSVVAKDLNGDLLDLTVSGLPSGATISPTIDPATWIFNWTPMYDQSGSYNVHIDANDGKFTASIDIPITVNHVNRVPVLTSIGNKILQPGDTLEFFITATDPDGDSLTYTATNLPPGANFDTVTKKFTLKPAEENKTYVQIHFEVSDGQLTDGENIDIVLISDHLAWCKDLGGNVYSVDLSGDGQYVGANTINTAYYFDSDGTKLWNFTNHKYDDLPYVPNQITLVTPSDDGQLVAVDGRYDLFVFDALGESLWNYSTFSTYYGYIKEPEFSRDGNSLVVAPSQREGDSLFKFDKDGNIIWSYECSQTEDDIFYALAISDDGEYIAAYCQNDYTVYFFDGDGTELWHNYPMYVYYEGISMSGDGEYIALSNLDTDLCIYAKNGTLLWKYRPHDVVRDRDCCYHVAVSHDGTHVIADSEYCLHYFDIQGNLLWEHQIGTLIGYSYVSASAISDDGQYVALGIGTGTVILLNRYGDVLWEYETGKPIRSNTGISFSNDGTKLAAASENGYVYFFSTGIRVENHPPKFKYIPEIAINASEIIEFTLSAVDSDSDQLIFTATDLPQGALFDTETCIFNWTPEISQVGNHTIHFEVSDGELIDSADVTIKIIPGNQPPVLDPIEDLIGNMTVCTSDELTFRVNATDADSDALSYSALDLPSGAEFTDQNFTWTPDTSQIGTHTVHFEVSDSDLTDTADVTITVLPGNQPPISSFTVDTACDEGANISFNACTSSDPDDDLISYNWDFGDGETSSGMQVEHLYPSNGEYMVCLTVTDPDGETDTATTTIKVLNIAPDVDAGGDIEVYTNETFALNSSFTDPGILDLHFAFVDWGDGEEESIIIDETEGQVIGDHAYMDHGLFQVNVTVSDDDGGMGSDMFNVTVINRPPFARTNGPYTIAEGTMVIISAENSTDPDGSIVEYIWDIGGDGETDFTGETLEYIWEDDFNSTIVLTVFDDDGDNSSTSTEINVFNVAPTIESLSMPADPVSVGENVYVSTIFVDPGADGITLTWDWGDGDISISECLAPPDTNEIASHIYQNPGVYTLRVVVSDDDGGEDEEISTQYIVVYDPDGGFVTGGGWIESPNGAYYPNPELNGKVTFGFVSKYKKGTDVPTGETEFQFKVADLNFHSTDYQWLLVECPNAKYIGRGTINNHGNYGFMLTATDEKLTSSTDVDLFRIKIWNLDNNDEVVYDNQPGESDDEDLTTGICGGSIVIHNK</sequence>
<dbReference type="Pfam" id="PF18911">
    <property type="entry name" value="PKD_4"/>
    <property type="match status" value="4"/>
</dbReference>
<reference evidence="4" key="1">
    <citation type="submission" date="2022-01" db="EMBL/GenBank/DDBJ databases">
        <title>Draft genome of Methanogenium marinum DSM 15558.</title>
        <authorList>
            <person name="Chen S.-C."/>
            <person name="You Y.-T."/>
        </authorList>
    </citation>
    <scope>NUCLEOTIDE SEQUENCE</scope>
    <source>
        <strain evidence="4">DSM 15558</strain>
    </source>
</reference>
<dbReference type="Pfam" id="PF13360">
    <property type="entry name" value="PQQ_2"/>
    <property type="match status" value="3"/>
</dbReference>
<dbReference type="SMART" id="SM00320">
    <property type="entry name" value="WD40"/>
    <property type="match status" value="11"/>
</dbReference>
<dbReference type="PANTHER" id="PTHR13743:SF123">
    <property type="entry name" value="PROTEIN FAN"/>
    <property type="match status" value="1"/>
</dbReference>
<dbReference type="CDD" id="cd00146">
    <property type="entry name" value="PKD"/>
    <property type="match status" value="3"/>
</dbReference>
<dbReference type="PROSITE" id="PS50835">
    <property type="entry name" value="IG_LIKE"/>
    <property type="match status" value="1"/>
</dbReference>
<dbReference type="Gene3D" id="2.130.10.10">
    <property type="entry name" value="YVTN repeat-like/Quinoprotein amine dehydrogenase"/>
    <property type="match status" value="6"/>
</dbReference>